<name>A0A1Y2FGJ2_PROLT</name>
<dbReference type="GO" id="GO:1990904">
    <property type="term" value="C:ribonucleoprotein complex"/>
    <property type="evidence" value="ECO:0007669"/>
    <property type="project" value="UniProtKB-KW"/>
</dbReference>
<evidence type="ECO:0000256" key="7">
    <source>
        <dbReference type="ARBA" id="ARBA00023274"/>
    </source>
</evidence>
<dbReference type="GO" id="GO:0005840">
    <property type="term" value="C:ribosome"/>
    <property type="evidence" value="ECO:0007669"/>
    <property type="project" value="UniProtKB-KW"/>
</dbReference>
<dbReference type="RefSeq" id="XP_040725405.1">
    <property type="nucleotide sequence ID" value="XM_040871192.1"/>
</dbReference>
<organism evidence="10 11">
    <name type="scientific">Protomyces lactucae-debilis</name>
    <dbReference type="NCBI Taxonomy" id="2754530"/>
    <lineage>
        <taxon>Eukaryota</taxon>
        <taxon>Fungi</taxon>
        <taxon>Dikarya</taxon>
        <taxon>Ascomycota</taxon>
        <taxon>Taphrinomycotina</taxon>
        <taxon>Taphrinomycetes</taxon>
        <taxon>Taphrinales</taxon>
        <taxon>Protomycetaceae</taxon>
        <taxon>Protomyces</taxon>
    </lineage>
</organism>
<evidence type="ECO:0000256" key="6">
    <source>
        <dbReference type="ARBA" id="ARBA00023163"/>
    </source>
</evidence>
<gene>
    <name evidence="10" type="ORF">BCR37DRAFT_392747</name>
</gene>
<evidence type="ECO:0000256" key="5">
    <source>
        <dbReference type="ARBA" id="ARBA00023128"/>
    </source>
</evidence>
<protein>
    <recommendedName>
        <fullName evidence="8">Large ribosomal subunit protein mL67</fullName>
    </recommendedName>
</protein>
<dbReference type="Pfam" id="PF12829">
    <property type="entry name" value="Mhr1"/>
    <property type="match status" value="1"/>
</dbReference>
<keyword evidence="4" id="KW-0805">Transcription regulation</keyword>
<dbReference type="STRING" id="56484.A0A1Y2FGJ2"/>
<evidence type="ECO:0000313" key="11">
    <source>
        <dbReference type="Proteomes" id="UP000193685"/>
    </source>
</evidence>
<evidence type="ECO:0000256" key="1">
    <source>
        <dbReference type="ARBA" id="ARBA00004173"/>
    </source>
</evidence>
<dbReference type="OrthoDB" id="5333655at2759"/>
<feature type="compositionally biased region" description="Low complexity" evidence="9">
    <location>
        <begin position="204"/>
        <end position="228"/>
    </location>
</feature>
<keyword evidence="5" id="KW-0496">Mitochondrion</keyword>
<proteinExistence type="inferred from homology"/>
<dbReference type="PANTHER" id="PTHR28184:SF1">
    <property type="entry name" value="LARGE RIBOSOMAL SUBUNIT PROTEIN ML67"/>
    <property type="match status" value="1"/>
</dbReference>
<dbReference type="GO" id="GO:0003735">
    <property type="term" value="F:structural constituent of ribosome"/>
    <property type="evidence" value="ECO:0007669"/>
    <property type="project" value="TreeGrafter"/>
</dbReference>
<dbReference type="GeneID" id="63787791"/>
<dbReference type="GO" id="GO:0000150">
    <property type="term" value="F:DNA strand exchange activity"/>
    <property type="evidence" value="ECO:0007669"/>
    <property type="project" value="InterPro"/>
</dbReference>
<dbReference type="AlphaFoldDB" id="A0A1Y2FGJ2"/>
<keyword evidence="11" id="KW-1185">Reference proteome</keyword>
<comment type="caution">
    <text evidence="10">The sequence shown here is derived from an EMBL/GenBank/DDBJ whole genome shotgun (WGS) entry which is preliminary data.</text>
</comment>
<sequence>MVRSGFTDSKNLYLYSHIITKQVLQSPQKALTNKLTLAQLPPNRKLHPPALRRDHWVPLCKVEFARETNEPVPEKKKKIRAVPESRTMNQVYNRLLDYRRWRANERVPSVLASEGTVESNQKARFVNVPRKRRLREENEHIATSVADLAAAIDTFTLREAGERLPVVIKWLEPTDADHATSWPANVTHTGGLSTIRGYKWTEQSSASRDAASTATESTETETAAPTAA</sequence>
<evidence type="ECO:0000313" key="10">
    <source>
        <dbReference type="EMBL" id="ORY82534.1"/>
    </source>
</evidence>
<evidence type="ECO:0000256" key="2">
    <source>
        <dbReference type="ARBA" id="ARBA00010741"/>
    </source>
</evidence>
<dbReference type="GO" id="GO:0003697">
    <property type="term" value="F:single-stranded DNA binding"/>
    <property type="evidence" value="ECO:0007669"/>
    <property type="project" value="InterPro"/>
</dbReference>
<evidence type="ECO:0000256" key="9">
    <source>
        <dbReference type="SAM" id="MobiDB-lite"/>
    </source>
</evidence>
<dbReference type="PANTHER" id="PTHR28184">
    <property type="entry name" value="MITOCHONDRIAL HOMOLOGOUS RECOMBINATION PROTEIN 1"/>
    <property type="match status" value="1"/>
</dbReference>
<reference evidence="10 11" key="1">
    <citation type="submission" date="2016-07" db="EMBL/GenBank/DDBJ databases">
        <title>Pervasive Adenine N6-methylation of Active Genes in Fungi.</title>
        <authorList>
            <consortium name="DOE Joint Genome Institute"/>
            <person name="Mondo S.J."/>
            <person name="Dannebaum R.O."/>
            <person name="Kuo R.C."/>
            <person name="Labutti K."/>
            <person name="Haridas S."/>
            <person name="Kuo A."/>
            <person name="Salamov A."/>
            <person name="Ahrendt S.R."/>
            <person name="Lipzen A."/>
            <person name="Sullivan W."/>
            <person name="Andreopoulos W.B."/>
            <person name="Clum A."/>
            <person name="Lindquist E."/>
            <person name="Daum C."/>
            <person name="Ramamoorthy G.K."/>
            <person name="Gryganskyi A."/>
            <person name="Culley D."/>
            <person name="Magnuson J.K."/>
            <person name="James T.Y."/>
            <person name="O'Malley M.A."/>
            <person name="Stajich J.E."/>
            <person name="Spatafora J.W."/>
            <person name="Visel A."/>
            <person name="Grigoriev I.V."/>
        </authorList>
    </citation>
    <scope>NUCLEOTIDE SEQUENCE [LARGE SCALE GENOMIC DNA]</scope>
    <source>
        <strain evidence="10 11">12-1054</strain>
    </source>
</reference>
<evidence type="ECO:0000256" key="8">
    <source>
        <dbReference type="ARBA" id="ARBA00035185"/>
    </source>
</evidence>
<dbReference type="GO" id="GO:0005739">
    <property type="term" value="C:mitochondrion"/>
    <property type="evidence" value="ECO:0007669"/>
    <property type="project" value="UniProtKB-SubCell"/>
</dbReference>
<dbReference type="Proteomes" id="UP000193685">
    <property type="component" value="Unassembled WGS sequence"/>
</dbReference>
<feature type="region of interest" description="Disordered" evidence="9">
    <location>
        <begin position="203"/>
        <end position="228"/>
    </location>
</feature>
<dbReference type="InterPro" id="IPR024629">
    <property type="entry name" value="Ribosomal_mL67"/>
</dbReference>
<accession>A0A1Y2FGJ2</accession>
<keyword evidence="7" id="KW-0687">Ribonucleoprotein</keyword>
<dbReference type="EMBL" id="MCFI01000009">
    <property type="protein sequence ID" value="ORY82534.1"/>
    <property type="molecule type" value="Genomic_DNA"/>
</dbReference>
<keyword evidence="3" id="KW-0689">Ribosomal protein</keyword>
<comment type="similarity">
    <text evidence="2">Belongs to the mitochondrion-specific ribosomal protein mL67 family.</text>
</comment>
<comment type="subcellular location">
    <subcellularLocation>
        <location evidence="1">Mitochondrion</location>
    </subcellularLocation>
</comment>
<evidence type="ECO:0000256" key="3">
    <source>
        <dbReference type="ARBA" id="ARBA00022980"/>
    </source>
</evidence>
<evidence type="ECO:0000256" key="4">
    <source>
        <dbReference type="ARBA" id="ARBA00023015"/>
    </source>
</evidence>
<keyword evidence="6" id="KW-0804">Transcription</keyword>